<dbReference type="AlphaFoldDB" id="A0A1T5PCR2"/>
<gene>
    <name evidence="2" type="ORF">SAMN05660461_6082</name>
</gene>
<evidence type="ECO:0008006" key="4">
    <source>
        <dbReference type="Google" id="ProtNLM"/>
    </source>
</evidence>
<dbReference type="Proteomes" id="UP000190166">
    <property type="component" value="Unassembled WGS sequence"/>
</dbReference>
<evidence type="ECO:0000313" key="3">
    <source>
        <dbReference type="Proteomes" id="UP000190166"/>
    </source>
</evidence>
<keyword evidence="3" id="KW-1185">Reference proteome</keyword>
<evidence type="ECO:0000256" key="1">
    <source>
        <dbReference type="SAM" id="SignalP"/>
    </source>
</evidence>
<keyword evidence="1" id="KW-0732">Signal</keyword>
<dbReference type="RefSeq" id="WP_079473342.1">
    <property type="nucleotide sequence ID" value="NZ_FUZZ01000006.1"/>
</dbReference>
<dbReference type="EMBL" id="FUZZ01000006">
    <property type="protein sequence ID" value="SKD10178.1"/>
    <property type="molecule type" value="Genomic_DNA"/>
</dbReference>
<dbReference type="InterPro" id="IPR011042">
    <property type="entry name" value="6-blade_b-propeller_TolB-like"/>
</dbReference>
<dbReference type="SUPFAM" id="SSF82171">
    <property type="entry name" value="DPP6 N-terminal domain-like"/>
    <property type="match status" value="1"/>
</dbReference>
<dbReference type="STRING" id="393003.SAMN05660461_6082"/>
<protein>
    <recommendedName>
        <fullName evidence="4">WD40-like Beta Propeller Repeat</fullName>
    </recommendedName>
</protein>
<proteinExistence type="predicted"/>
<name>A0A1T5PCR2_9BACT</name>
<feature type="signal peptide" evidence="1">
    <location>
        <begin position="1"/>
        <end position="18"/>
    </location>
</feature>
<sequence>MRVILAITLLSFSFSLSAQQFGGNPPSLKWQQINTDTVRVIFPHGMTAQGERVANLVHYLNRYTRSSIGGLEKKVNIVLQNQTLQSNGYVQLGPFRSEFYLTPPPNSLDLGSLNWVDQLAVHEYRHVLQNMNFRQGVSKVFSILGGQLGQAAVTNIAVPNWFWEGDAVVMETALTPQGRGRLPGFFDGFRGLSLAGKHYAYMKIRNGSYVDYVPDHYPLGYMMTTYGREHYGQTFWKDVTSDAVRFRGVFYPLSHSLKKRTGMNVTGFYNAVLKEYQPLWNNYAARPDTTPAQPLLPVAKPVTNYNYVYSAGNNEWVILKNAWNKVPGIYRLNASGEERLLVRPGIVYDDFFSYRNGRVVWAAARFDARWGWKNFSVIRVWDNATGHTKTVSPKGKFFSPDISENGERVIAVATTTEMKYSLQLINTRTAAVEKQLPNPENWYYTYPRFAAGEQAVISAVRNNKGEMALVQQSLATGESTMLTPFSYTVMGIPVVSGDTVYFTSGLKDVNNVYAITLADKKTYEVTDRGNSALHMAVDPAGDSLVFSEFTVKGYKLYHAALNKAGWEPADVSKDGRSAWLQPHFKEGGNILDLTHDSLPVKKYPQFTRPFNFHSWVPSFNDPDYSISLIGENILSTTSTSIGYTYNRNEGSSDIAAGFTFAGWLPVLSVGADYTINRNGLDQNRQRVYWNEATAHVGVSIPLNLSAGLYSRSLSFGSNYNIRHRYLDSKYKGNDLQFLTNTIIFNNQRTKAVQNIYTHFGQYVAVQYNSSVSGLYAEQLYARLDQYLPGLWQNHNLVLQGAYQQRDNAFNYTFTDNFVYARGYNTPLYTSIYKLGANYHLPLVYPDWGFAQILYFNRIRANLFYDYSMANFSRNNVDMNMRYTSAGTELFFDTRIGNALPFTFGVRFSHLFDQDPVDNAQNRVDFIIPIQQLFNY</sequence>
<evidence type="ECO:0000313" key="2">
    <source>
        <dbReference type="EMBL" id="SKD10178.1"/>
    </source>
</evidence>
<organism evidence="2 3">
    <name type="scientific">Chitinophaga ginsengisegetis</name>
    <dbReference type="NCBI Taxonomy" id="393003"/>
    <lineage>
        <taxon>Bacteria</taxon>
        <taxon>Pseudomonadati</taxon>
        <taxon>Bacteroidota</taxon>
        <taxon>Chitinophagia</taxon>
        <taxon>Chitinophagales</taxon>
        <taxon>Chitinophagaceae</taxon>
        <taxon>Chitinophaga</taxon>
    </lineage>
</organism>
<reference evidence="3" key="1">
    <citation type="submission" date="2017-02" db="EMBL/GenBank/DDBJ databases">
        <authorList>
            <person name="Varghese N."/>
            <person name="Submissions S."/>
        </authorList>
    </citation>
    <scope>NUCLEOTIDE SEQUENCE [LARGE SCALE GENOMIC DNA]</scope>
    <source>
        <strain evidence="3">DSM 18108</strain>
    </source>
</reference>
<dbReference type="Gene3D" id="2.120.10.30">
    <property type="entry name" value="TolB, C-terminal domain"/>
    <property type="match status" value="1"/>
</dbReference>
<feature type="chain" id="PRO_5012798267" description="WD40-like Beta Propeller Repeat" evidence="1">
    <location>
        <begin position="19"/>
        <end position="935"/>
    </location>
</feature>
<accession>A0A1T5PCR2</accession>